<dbReference type="GO" id="GO:0005509">
    <property type="term" value="F:calcium ion binding"/>
    <property type="evidence" value="ECO:0007669"/>
    <property type="project" value="InterPro"/>
</dbReference>
<evidence type="ECO:0000256" key="14">
    <source>
        <dbReference type="PIRSR" id="PIRSR605511-1"/>
    </source>
</evidence>
<reference evidence="17" key="1">
    <citation type="journal article" date="2014" name="Insect Biochem. Mol. Biol.">
        <title>An insight into the sialome of the frog biting fly, Corethrella appendiculata.</title>
        <authorList>
            <person name="Ribeiro J.M.C."/>
            <person name="Chagas A.C."/>
            <person name="Pham V.M."/>
            <person name="Lounibos L.P."/>
            <person name="Calvo E."/>
        </authorList>
    </citation>
    <scope>NUCLEOTIDE SEQUENCE</scope>
    <source>
        <tissue evidence="17">Salivary glands</tissue>
    </source>
</reference>
<evidence type="ECO:0000256" key="11">
    <source>
        <dbReference type="ARBA" id="ARBA00022801"/>
    </source>
</evidence>
<comment type="cofactor">
    <cofactor evidence="2">
        <name>Ca(2+)</name>
        <dbReference type="ChEBI" id="CHEBI:29108"/>
    </cofactor>
</comment>
<dbReference type="Gene3D" id="2.120.10.30">
    <property type="entry name" value="TolB, C-terminal domain"/>
    <property type="match status" value="1"/>
</dbReference>
<organism evidence="17">
    <name type="scientific">Corethrella appendiculata</name>
    <dbReference type="NCBI Taxonomy" id="1370023"/>
    <lineage>
        <taxon>Eukaryota</taxon>
        <taxon>Metazoa</taxon>
        <taxon>Ecdysozoa</taxon>
        <taxon>Arthropoda</taxon>
        <taxon>Hexapoda</taxon>
        <taxon>Insecta</taxon>
        <taxon>Pterygota</taxon>
        <taxon>Neoptera</taxon>
        <taxon>Endopterygota</taxon>
        <taxon>Diptera</taxon>
        <taxon>Nematocera</taxon>
        <taxon>Culicoidea</taxon>
        <taxon>Chaoboridae</taxon>
        <taxon>Corethrella</taxon>
    </lineage>
</organism>
<dbReference type="EMBL" id="GANO01000405">
    <property type="protein sequence ID" value="JAB59466.1"/>
    <property type="molecule type" value="mRNA"/>
</dbReference>
<comment type="subcellular location">
    <subcellularLocation>
        <location evidence="5">Cytoplasm</location>
    </subcellularLocation>
</comment>
<proteinExistence type="evidence at transcript level"/>
<evidence type="ECO:0000256" key="6">
    <source>
        <dbReference type="ARBA" id="ARBA00008853"/>
    </source>
</evidence>
<dbReference type="InterPro" id="IPR013658">
    <property type="entry name" value="SGL"/>
</dbReference>
<dbReference type="InterPro" id="IPR011042">
    <property type="entry name" value="6-blade_b-propeller_TolB-like"/>
</dbReference>
<evidence type="ECO:0000256" key="4">
    <source>
        <dbReference type="ARBA" id="ARBA00001946"/>
    </source>
</evidence>
<dbReference type="PANTHER" id="PTHR10907">
    <property type="entry name" value="REGUCALCIN"/>
    <property type="match status" value="1"/>
</dbReference>
<feature type="domain" description="SMP-30/Gluconolactonase/LRE-like region" evidence="16">
    <location>
        <begin position="16"/>
        <end position="273"/>
    </location>
</feature>
<feature type="binding site" evidence="15">
    <location>
        <position position="129"/>
    </location>
    <ligand>
        <name>substrate</name>
    </ligand>
</feature>
<feature type="binding site" evidence="15">
    <location>
        <position position="214"/>
    </location>
    <ligand>
        <name>a divalent metal cation</name>
        <dbReference type="ChEBI" id="CHEBI:60240"/>
    </ligand>
</feature>
<dbReference type="FunFam" id="2.120.10.30:FF:000027">
    <property type="entry name" value="Regucalcin homologue"/>
    <property type="match status" value="1"/>
</dbReference>
<keyword evidence="9" id="KW-0963">Cytoplasm</keyword>
<dbReference type="PANTHER" id="PTHR10907:SF66">
    <property type="entry name" value="MIP34848P1-RELATED"/>
    <property type="match status" value="1"/>
</dbReference>
<keyword evidence="12" id="KW-0106">Calcium</keyword>
<dbReference type="AlphaFoldDB" id="U5EWT8"/>
<sequence>MSTYKVQAISDLLTKLGEGPHWHKNNLYFIDILAKTIHRYDYGEKKVYTANIHGISYVGFVTPVQGTDDEFVIGADQKFIHIKWDGISNEVNVVKILAELNSENEIENRFNDGKADPKGRLYAGTMRQEKYGNAFDVEQGNFYRFDMKTKKFVHLKSKICISNGLAWNEKLGKFYYIDTKDQEVKEYDVNDDGDISNENVLISFKNCAEKILPDGMTIDSDGNLWVATFGASKVLKINTKTRKIEQEINIPAQQVTSVAFGGPNLDILYVTTAGENILGPQLPPAGATFEVSGLGVKGLPMNCVNLSD</sequence>
<evidence type="ECO:0000256" key="10">
    <source>
        <dbReference type="ARBA" id="ARBA00022723"/>
    </source>
</evidence>
<comment type="cofactor">
    <cofactor evidence="15">
        <name>Zn(2+)</name>
        <dbReference type="ChEBI" id="CHEBI:29105"/>
    </cofactor>
    <text evidence="15">Binds 1 divalent metal cation per subunit.</text>
</comment>
<comment type="cofactor">
    <cofactor evidence="3">
        <name>Mn(2+)</name>
        <dbReference type="ChEBI" id="CHEBI:29035"/>
    </cofactor>
</comment>
<evidence type="ECO:0000259" key="16">
    <source>
        <dbReference type="Pfam" id="PF08450"/>
    </source>
</evidence>
<dbReference type="PRINTS" id="PR01791">
    <property type="entry name" value="REGUCALCIN"/>
</dbReference>
<feature type="binding site" evidence="15">
    <location>
        <position position="18"/>
    </location>
    <ligand>
        <name>a divalent metal cation</name>
        <dbReference type="ChEBI" id="CHEBI:60240"/>
    </ligand>
</feature>
<keyword evidence="10 15" id="KW-0479">Metal-binding</keyword>
<dbReference type="InterPro" id="IPR008367">
    <property type="entry name" value="Regucalcin"/>
</dbReference>
<feature type="active site" description="Proton donor/acceptor" evidence="14">
    <location>
        <position position="214"/>
    </location>
</feature>
<name>U5EWT8_9DIPT</name>
<keyword evidence="11" id="KW-0378">Hydrolase</keyword>
<comment type="cofactor">
    <cofactor evidence="4">
        <name>Mg(2+)</name>
        <dbReference type="ChEBI" id="CHEBI:18420"/>
    </cofactor>
</comment>
<evidence type="ECO:0000256" key="7">
    <source>
        <dbReference type="ARBA" id="ARBA00013227"/>
    </source>
</evidence>
<comment type="catalytic activity">
    <reaction evidence="1">
        <text>D-glucono-1,5-lactone + H2O = D-gluconate + H(+)</text>
        <dbReference type="Rhea" id="RHEA:10440"/>
        <dbReference type="ChEBI" id="CHEBI:15377"/>
        <dbReference type="ChEBI" id="CHEBI:15378"/>
        <dbReference type="ChEBI" id="CHEBI:16217"/>
        <dbReference type="ChEBI" id="CHEBI:18391"/>
        <dbReference type="EC" id="3.1.1.17"/>
    </reaction>
</comment>
<comment type="similarity">
    <text evidence="6">Belongs to the SMP-30/CGR1 family.</text>
</comment>
<evidence type="ECO:0000256" key="3">
    <source>
        <dbReference type="ARBA" id="ARBA00001936"/>
    </source>
</evidence>
<dbReference type="GO" id="GO:0019853">
    <property type="term" value="P:L-ascorbic acid biosynthetic process"/>
    <property type="evidence" value="ECO:0007669"/>
    <property type="project" value="TreeGrafter"/>
</dbReference>
<feature type="binding site" evidence="15">
    <location>
        <position position="163"/>
    </location>
    <ligand>
        <name>a divalent metal cation</name>
        <dbReference type="ChEBI" id="CHEBI:60240"/>
    </ligand>
</feature>
<dbReference type="InterPro" id="IPR005511">
    <property type="entry name" value="SMP-30"/>
</dbReference>
<protein>
    <recommendedName>
        <fullName evidence="8">Regucalcin</fullName>
        <ecNumber evidence="7">3.1.1.17</ecNumber>
    </recommendedName>
    <alternativeName>
        <fullName evidence="13">Gluconolactonase</fullName>
    </alternativeName>
</protein>
<feature type="binding site" evidence="15">
    <location>
        <position position="109"/>
    </location>
    <ligand>
        <name>substrate</name>
    </ligand>
</feature>
<accession>U5EWT8</accession>
<dbReference type="GO" id="GO:0005737">
    <property type="term" value="C:cytoplasm"/>
    <property type="evidence" value="ECO:0007669"/>
    <property type="project" value="UniProtKB-SubCell"/>
</dbReference>
<evidence type="ECO:0000256" key="5">
    <source>
        <dbReference type="ARBA" id="ARBA00004496"/>
    </source>
</evidence>
<dbReference type="SUPFAM" id="SSF63829">
    <property type="entry name" value="Calcium-dependent phosphotriesterase"/>
    <property type="match status" value="1"/>
</dbReference>
<dbReference type="GO" id="GO:0004341">
    <property type="term" value="F:gluconolactonase activity"/>
    <property type="evidence" value="ECO:0007669"/>
    <property type="project" value="UniProtKB-EC"/>
</dbReference>
<evidence type="ECO:0000256" key="9">
    <source>
        <dbReference type="ARBA" id="ARBA00022490"/>
    </source>
</evidence>
<evidence type="ECO:0000313" key="17">
    <source>
        <dbReference type="EMBL" id="JAB59466.1"/>
    </source>
</evidence>
<evidence type="ECO:0000256" key="12">
    <source>
        <dbReference type="ARBA" id="ARBA00022837"/>
    </source>
</evidence>
<dbReference type="Pfam" id="PF08450">
    <property type="entry name" value="SGL"/>
    <property type="match status" value="1"/>
</dbReference>
<dbReference type="EC" id="3.1.1.17" evidence="7"/>
<evidence type="ECO:0000256" key="13">
    <source>
        <dbReference type="ARBA" id="ARBA00032464"/>
    </source>
</evidence>
<evidence type="ECO:0000256" key="15">
    <source>
        <dbReference type="PIRSR" id="PIRSR605511-2"/>
    </source>
</evidence>
<evidence type="ECO:0000256" key="8">
    <source>
        <dbReference type="ARBA" id="ARBA00016808"/>
    </source>
</evidence>
<evidence type="ECO:0000256" key="1">
    <source>
        <dbReference type="ARBA" id="ARBA00001589"/>
    </source>
</evidence>
<dbReference type="GO" id="GO:0030234">
    <property type="term" value="F:enzyme regulator activity"/>
    <property type="evidence" value="ECO:0007669"/>
    <property type="project" value="InterPro"/>
</dbReference>
<keyword evidence="15" id="KW-0862">Zinc</keyword>
<dbReference type="PRINTS" id="PR01790">
    <property type="entry name" value="SMP30FAMILY"/>
</dbReference>
<feature type="binding site" evidence="15">
    <location>
        <position position="111"/>
    </location>
    <ligand>
        <name>substrate</name>
    </ligand>
</feature>
<evidence type="ECO:0000256" key="2">
    <source>
        <dbReference type="ARBA" id="ARBA00001913"/>
    </source>
</evidence>